<dbReference type="PANTHER" id="PTHR33517">
    <property type="entry name" value="PROTEIN FAM170B-RELATED"/>
    <property type="match status" value="1"/>
</dbReference>
<dbReference type="OrthoDB" id="8898641at2759"/>
<proteinExistence type="predicted"/>
<dbReference type="RefSeq" id="XP_011375355.1">
    <property type="nucleotide sequence ID" value="XM_011377053.2"/>
</dbReference>
<dbReference type="PANTHER" id="PTHR33517:SF4">
    <property type="entry name" value="SPERMATOGENESIS-ASSOCIATED PROTEIN 46"/>
    <property type="match status" value="1"/>
</dbReference>
<dbReference type="Pfam" id="PF17734">
    <property type="entry name" value="Spt46"/>
    <property type="match status" value="1"/>
</dbReference>
<reference evidence="3" key="1">
    <citation type="submission" date="2025-08" db="UniProtKB">
        <authorList>
            <consortium name="RefSeq"/>
        </authorList>
    </citation>
    <scope>IDENTIFICATION</scope>
    <source>
        <tissue evidence="3">Kidney</tissue>
    </source>
</reference>
<dbReference type="CTD" id="284680"/>
<accession>A0A6P3R4S1</accession>
<dbReference type="GeneID" id="105303427"/>
<organism evidence="2 3">
    <name type="scientific">Pteropus vampyrus</name>
    <name type="common">Large flying fox</name>
    <dbReference type="NCBI Taxonomy" id="132908"/>
    <lineage>
        <taxon>Eukaryota</taxon>
        <taxon>Metazoa</taxon>
        <taxon>Chordata</taxon>
        <taxon>Craniata</taxon>
        <taxon>Vertebrata</taxon>
        <taxon>Euteleostomi</taxon>
        <taxon>Mammalia</taxon>
        <taxon>Eutheria</taxon>
        <taxon>Laurasiatheria</taxon>
        <taxon>Chiroptera</taxon>
        <taxon>Yinpterochiroptera</taxon>
        <taxon>Pteropodoidea</taxon>
        <taxon>Pteropodidae</taxon>
        <taxon>Pteropodinae</taxon>
        <taxon>Pteropus</taxon>
    </lineage>
</organism>
<sequence length="247" mass="26989">MESFSLLSISGPRISSSAPSAFPDIMSSRATSLPDIAKSALPTAAPSPAQARPPPLASSALRHRLRHALLSPDCVLGDAQSGEQLRRNCTVYRPWFSPYSYFVCADVESRLEARSFPEALWDEGRGDGGLPEGLAESVCSSSSPEDTCPREATQKPRHGPDAVDSITSQDILMASRWHPAQQSGYKCAACCRMYPSLRSLKSHIRGGFKEGFSCRVYYRRLKALWGKEQWARPGDRFSSSASCQASQ</sequence>
<dbReference type="InterPro" id="IPR040879">
    <property type="entry name" value="Spt46-like"/>
</dbReference>
<evidence type="ECO:0000313" key="3">
    <source>
        <dbReference type="RefSeq" id="XP_011375355.1"/>
    </source>
</evidence>
<evidence type="ECO:0000313" key="2">
    <source>
        <dbReference type="Proteomes" id="UP000515202"/>
    </source>
</evidence>
<dbReference type="AlphaFoldDB" id="A0A6P3R4S1"/>
<feature type="region of interest" description="Disordered" evidence="1">
    <location>
        <begin position="132"/>
        <end position="162"/>
    </location>
</feature>
<feature type="compositionally biased region" description="Basic and acidic residues" evidence="1">
    <location>
        <begin position="147"/>
        <end position="161"/>
    </location>
</feature>
<dbReference type="KEGG" id="pvp:105303427"/>
<dbReference type="GO" id="GO:0009566">
    <property type="term" value="P:fertilization"/>
    <property type="evidence" value="ECO:0007669"/>
    <property type="project" value="TreeGrafter"/>
</dbReference>
<protein>
    <submittedName>
        <fullName evidence="3">Spermatogenesis-associated protein 46</fullName>
    </submittedName>
</protein>
<dbReference type="GO" id="GO:0031965">
    <property type="term" value="C:nuclear membrane"/>
    <property type="evidence" value="ECO:0007669"/>
    <property type="project" value="TreeGrafter"/>
</dbReference>
<gene>
    <name evidence="3" type="primary">SPATA46</name>
</gene>
<keyword evidence="2" id="KW-1185">Reference proteome</keyword>
<name>A0A6P3R4S1_PTEVA</name>
<dbReference type="Proteomes" id="UP000515202">
    <property type="component" value="Unplaced"/>
</dbReference>
<evidence type="ECO:0000256" key="1">
    <source>
        <dbReference type="SAM" id="MobiDB-lite"/>
    </source>
</evidence>